<proteinExistence type="inferred from homology"/>
<dbReference type="InterPro" id="IPR000477">
    <property type="entry name" value="RT_dom"/>
</dbReference>
<dbReference type="InterPro" id="IPR019267">
    <property type="entry name" value="CRISPR-assoc_Cas6_C"/>
</dbReference>
<dbReference type="OrthoDB" id="9788687at2"/>
<keyword evidence="5" id="KW-1185">Reference proteome</keyword>
<dbReference type="AlphaFoldDB" id="A0A5C6B6Q1"/>
<dbReference type="InterPro" id="IPR051083">
    <property type="entry name" value="GrpII_Intron_Splice-Mob/Def"/>
</dbReference>
<evidence type="ECO:0000256" key="1">
    <source>
        <dbReference type="ARBA" id="ARBA00034120"/>
    </source>
</evidence>
<dbReference type="PANTHER" id="PTHR34047">
    <property type="entry name" value="NUCLEAR INTRON MATURASE 1, MITOCHONDRIAL-RELATED"/>
    <property type="match status" value="1"/>
</dbReference>
<dbReference type="SUPFAM" id="SSF56672">
    <property type="entry name" value="DNA/RNA polymerases"/>
    <property type="match status" value="1"/>
</dbReference>
<reference evidence="4 5" key="1">
    <citation type="submission" date="2019-02" db="EMBL/GenBank/DDBJ databases">
        <title>Deep-cultivation of Planctomycetes and their phenomic and genomic characterization uncovers novel biology.</title>
        <authorList>
            <person name="Wiegand S."/>
            <person name="Jogler M."/>
            <person name="Boedeker C."/>
            <person name="Pinto D."/>
            <person name="Vollmers J."/>
            <person name="Rivas-Marin E."/>
            <person name="Kohn T."/>
            <person name="Peeters S.H."/>
            <person name="Heuer A."/>
            <person name="Rast P."/>
            <person name="Oberbeckmann S."/>
            <person name="Bunk B."/>
            <person name="Jeske O."/>
            <person name="Meyerdierks A."/>
            <person name="Storesund J.E."/>
            <person name="Kallscheuer N."/>
            <person name="Luecker S."/>
            <person name="Lage O.M."/>
            <person name="Pohl T."/>
            <person name="Merkel B.J."/>
            <person name="Hornburger P."/>
            <person name="Mueller R.-W."/>
            <person name="Bruemmer F."/>
            <person name="Labrenz M."/>
            <person name="Spormann A.M."/>
            <person name="Op Den Camp H."/>
            <person name="Overmann J."/>
            <person name="Amann R."/>
            <person name="Jetten M.S.M."/>
            <person name="Mascher T."/>
            <person name="Medema M.H."/>
            <person name="Devos D.P."/>
            <person name="Kaster A.-K."/>
            <person name="Ovreas L."/>
            <person name="Rohde M."/>
            <person name="Galperin M.Y."/>
            <person name="Jogler C."/>
        </authorList>
    </citation>
    <scope>NUCLEOTIDE SEQUENCE [LARGE SCALE GENOMIC DNA]</scope>
    <source>
        <strain evidence="4 5">Pla52n</strain>
    </source>
</reference>
<evidence type="ECO:0000256" key="2">
    <source>
        <dbReference type="SAM" id="Coils"/>
    </source>
</evidence>
<dbReference type="RefSeq" id="WP_146518096.1">
    <property type="nucleotide sequence ID" value="NZ_CP151726.1"/>
</dbReference>
<dbReference type="Pfam" id="PF00078">
    <property type="entry name" value="RVT_1"/>
    <property type="match status" value="1"/>
</dbReference>
<comment type="caution">
    <text evidence="4">The sequence shown here is derived from an EMBL/GenBank/DDBJ whole genome shotgun (WGS) entry which is preliminary data.</text>
</comment>
<dbReference type="InterPro" id="IPR043502">
    <property type="entry name" value="DNA/RNA_pol_sf"/>
</dbReference>
<sequence>MSSTLDESLIRLPFNVTRIRFQIRPQQSRRVAPHHAALVYALLCNAYAAKHHCEPAMPDGILLNAPDQGVRHLGPDCPLTIGLTAISPTIGQGHQTLQDLIDGLRAIGRRPPKSQRLGKFSLGPIDDIVAGKKIQTARLARRVDPAFTTRQLDQINHRDALTLRFVTPLRCSLPKNRRRDGHSFFDDSIFPAHTFLSRLRGRLHELGWPGPVNAGAMNTAPDNADQQVNVTENRLVWLDVGYGSEKSRKTLGGAVGQITLTGLTEIDRIALVLGQYCRVGESTRFGFGEYEIAELGDQVYRCPRGQSLVELAADAIDPAEAEKITTRLQLGSGVLLTGVTQVREGSYRCDPHHRVRIAKPSGGERMLAIPTRRDRAIQQVLLPLLADGIDGFLESSSMAYRRGLGRTQAARRIKQAKRDGYTWAIKADFLGFFDHVDHQLLRERLAAYLRDDATIDWIMNCVSAGSPSPGVGLPTGSPLSPVLANLFLDQFDEHLCPDDSILVRYADDFLVLCRSHDRADEIFRRAEAEAERLRLELNADKTKMIDMDHPFEFLGFRFSRSTTVGKNDADGVPWQTESDGGPVEAQDIMWSSAKPARQTMFPRVSRVGRNAGSRGASEAISKSHCG</sequence>
<feature type="domain" description="Reverse transcriptase" evidence="3">
    <location>
        <begin position="338"/>
        <end position="558"/>
    </location>
</feature>
<feature type="coiled-coil region" evidence="2">
    <location>
        <begin position="516"/>
        <end position="543"/>
    </location>
</feature>
<dbReference type="CDD" id="cd01651">
    <property type="entry name" value="RT_G2_intron"/>
    <property type="match status" value="1"/>
</dbReference>
<protein>
    <submittedName>
        <fullName evidence="4">Group II intron-encoded protein LtrA</fullName>
    </submittedName>
</protein>
<dbReference type="PANTHER" id="PTHR34047:SF8">
    <property type="entry name" value="PROTEIN YKFC"/>
    <property type="match status" value="1"/>
</dbReference>
<evidence type="ECO:0000259" key="3">
    <source>
        <dbReference type="PROSITE" id="PS50878"/>
    </source>
</evidence>
<keyword evidence="2" id="KW-0175">Coiled coil</keyword>
<dbReference type="PROSITE" id="PS50878">
    <property type="entry name" value="RT_POL"/>
    <property type="match status" value="1"/>
</dbReference>
<dbReference type="Pfam" id="PF10040">
    <property type="entry name" value="CRISPR_Cas6"/>
    <property type="match status" value="1"/>
</dbReference>
<evidence type="ECO:0000313" key="4">
    <source>
        <dbReference type="EMBL" id="TWU07975.1"/>
    </source>
</evidence>
<dbReference type="EMBL" id="SJPN01000001">
    <property type="protein sequence ID" value="TWU07975.1"/>
    <property type="molecule type" value="Genomic_DNA"/>
</dbReference>
<evidence type="ECO:0000313" key="5">
    <source>
        <dbReference type="Proteomes" id="UP000320176"/>
    </source>
</evidence>
<accession>A0A5C6B6Q1</accession>
<gene>
    <name evidence="4" type="primary">ltrA_1</name>
    <name evidence="4" type="ORF">Pla52n_05520</name>
</gene>
<name>A0A5C6B6Q1_9BACT</name>
<organism evidence="4 5">
    <name type="scientific">Stieleria varia</name>
    <dbReference type="NCBI Taxonomy" id="2528005"/>
    <lineage>
        <taxon>Bacteria</taxon>
        <taxon>Pseudomonadati</taxon>
        <taxon>Planctomycetota</taxon>
        <taxon>Planctomycetia</taxon>
        <taxon>Pirellulales</taxon>
        <taxon>Pirellulaceae</taxon>
        <taxon>Stieleria</taxon>
    </lineage>
</organism>
<dbReference type="Proteomes" id="UP000320176">
    <property type="component" value="Unassembled WGS sequence"/>
</dbReference>
<comment type="similarity">
    <text evidence="1">Belongs to the bacterial reverse transcriptase family.</text>
</comment>